<sequence>MYLYVDIHSDWFPFRSTLTEVQERCGEVKELRNAYCDISLGGDKPRNIYVC</sequence>
<name>A0A9N8ZW01_9GLOM</name>
<keyword evidence="2" id="KW-1185">Reference proteome</keyword>
<dbReference type="Proteomes" id="UP000789396">
    <property type="component" value="Unassembled WGS sequence"/>
</dbReference>
<reference evidence="1" key="1">
    <citation type="submission" date="2021-06" db="EMBL/GenBank/DDBJ databases">
        <authorList>
            <person name="Kallberg Y."/>
            <person name="Tangrot J."/>
            <person name="Rosling A."/>
        </authorList>
    </citation>
    <scope>NUCLEOTIDE SEQUENCE</scope>
    <source>
        <strain evidence="1">IN212</strain>
    </source>
</reference>
<comment type="caution">
    <text evidence="1">The sequence shown here is derived from an EMBL/GenBank/DDBJ whole genome shotgun (WGS) entry which is preliminary data.</text>
</comment>
<protein>
    <submittedName>
        <fullName evidence="1">4755_t:CDS:1</fullName>
    </submittedName>
</protein>
<dbReference type="EMBL" id="CAJVPZ010002259">
    <property type="protein sequence ID" value="CAG8509019.1"/>
    <property type="molecule type" value="Genomic_DNA"/>
</dbReference>
<gene>
    <name evidence="1" type="ORF">RFULGI_LOCUS2805</name>
</gene>
<dbReference type="AlphaFoldDB" id="A0A9N8ZW01"/>
<accession>A0A9N8ZW01</accession>
<organism evidence="1 2">
    <name type="scientific">Racocetra fulgida</name>
    <dbReference type="NCBI Taxonomy" id="60492"/>
    <lineage>
        <taxon>Eukaryota</taxon>
        <taxon>Fungi</taxon>
        <taxon>Fungi incertae sedis</taxon>
        <taxon>Mucoromycota</taxon>
        <taxon>Glomeromycotina</taxon>
        <taxon>Glomeromycetes</taxon>
        <taxon>Diversisporales</taxon>
        <taxon>Gigasporaceae</taxon>
        <taxon>Racocetra</taxon>
    </lineage>
</organism>
<evidence type="ECO:0000313" key="2">
    <source>
        <dbReference type="Proteomes" id="UP000789396"/>
    </source>
</evidence>
<proteinExistence type="predicted"/>
<evidence type="ECO:0000313" key="1">
    <source>
        <dbReference type="EMBL" id="CAG8509019.1"/>
    </source>
</evidence>